<organism evidence="3">
    <name type="scientific">marine sediment metagenome</name>
    <dbReference type="NCBI Taxonomy" id="412755"/>
    <lineage>
        <taxon>unclassified sequences</taxon>
        <taxon>metagenomes</taxon>
        <taxon>ecological metagenomes</taxon>
    </lineage>
</organism>
<keyword evidence="2" id="KW-0946">Virion</keyword>
<dbReference type="EMBL" id="LAZR01004212">
    <property type="protein sequence ID" value="KKN10741.1"/>
    <property type="molecule type" value="Genomic_DNA"/>
</dbReference>
<proteinExistence type="predicted"/>
<reference evidence="3" key="1">
    <citation type="journal article" date="2015" name="Nature">
        <title>Complex archaea that bridge the gap between prokaryotes and eukaryotes.</title>
        <authorList>
            <person name="Spang A."/>
            <person name="Saw J.H."/>
            <person name="Jorgensen S.L."/>
            <person name="Zaremba-Niedzwiedzka K."/>
            <person name="Martijn J."/>
            <person name="Lind A.E."/>
            <person name="van Eijk R."/>
            <person name="Schleper C."/>
            <person name="Guy L."/>
            <person name="Ettema T.J."/>
        </authorList>
    </citation>
    <scope>NUCLEOTIDE SEQUENCE</scope>
</reference>
<gene>
    <name evidence="3" type="ORF">LCGC14_1033630</name>
</gene>
<dbReference type="AlphaFoldDB" id="A0A0F9QC12"/>
<evidence type="ECO:0000313" key="3">
    <source>
        <dbReference type="EMBL" id="KKN10741.1"/>
    </source>
</evidence>
<accession>A0A0F9QC12</accession>
<comment type="subcellular location">
    <subcellularLocation>
        <location evidence="1">Virion</location>
    </subcellularLocation>
</comment>
<evidence type="ECO:0008006" key="4">
    <source>
        <dbReference type="Google" id="ProtNLM"/>
    </source>
</evidence>
<dbReference type="GO" id="GO:0044423">
    <property type="term" value="C:virion component"/>
    <property type="evidence" value="ECO:0007669"/>
    <property type="project" value="UniProtKB-KW"/>
</dbReference>
<evidence type="ECO:0000256" key="1">
    <source>
        <dbReference type="ARBA" id="ARBA00004328"/>
    </source>
</evidence>
<name>A0A0F9QC12_9ZZZZ</name>
<dbReference type="InterPro" id="IPR010762">
    <property type="entry name" value="Gp23/Gp24_T4-like"/>
</dbReference>
<dbReference type="Pfam" id="PF07068">
    <property type="entry name" value="Gp23"/>
    <property type="match status" value="1"/>
</dbReference>
<protein>
    <recommendedName>
        <fullName evidence="4">Major capsid protein</fullName>
    </recommendedName>
</protein>
<sequence>MSGEINLSQLMADAQTPNRVLLQQTRALASKWGPTGLLEGLDGDNERHGMAVLLENQARQLIDESTTTNPTSAGIAVGTAGSGEQWAGVALPLVRKVFGEIAAKEFVSIQPMNLPSGLIFFMDFKYGTTKLPRTSGDSVFGTTKTGDKGALFPSASVVPVGGLYGDGAWGYSINDQTATQNDFASSASVTSASVNFNETVIATLDNLRFYEVAVGDFTRPDFEGIRAFVPMSASVELDGWLPEYTFLSGTQAGGTIVFVGSDTGSNDEAIITSVLYHAQPSDSTRGDFEDSRAELVDSTATAQASLGIPEIDLELKSIPIVAKTRKLKAVWTPELAQDLNAYHSIDAEAELTAMLSEYISLEIDLEILDMLIINAQVQDFWSTTIARIYNSVTGNFQNDANLAAQAWTNQTWFETLGQKIQKVSNKIHQLTLRGGANFIVCSPDVSTILETIPGFTVETDGDRMKYAAGVTQVGSFQNRYTIYKNPYMLTNVILLGYKGSNFLETGAVYAPYVPLVMTPLVYDPDNFTPRRGVLTRYAKKIVRPEFYGRIIVEGLTRL</sequence>
<evidence type="ECO:0000256" key="2">
    <source>
        <dbReference type="ARBA" id="ARBA00022844"/>
    </source>
</evidence>
<comment type="caution">
    <text evidence="3">The sequence shown here is derived from an EMBL/GenBank/DDBJ whole genome shotgun (WGS) entry which is preliminary data.</text>
</comment>